<evidence type="ECO:0000256" key="1">
    <source>
        <dbReference type="ARBA" id="ARBA00022737"/>
    </source>
</evidence>
<gene>
    <name evidence="4" type="ORF">CMV_014547</name>
</gene>
<dbReference type="Gene3D" id="1.25.40.10">
    <property type="entry name" value="Tetratricopeptide repeat domain"/>
    <property type="match status" value="4"/>
</dbReference>
<keyword evidence="1" id="KW-0677">Repeat</keyword>
<sequence>MPASKAKNLSSLFRTAVKTKITTTTAAAAATTSSSSTPAQDATLKHFVSSLDTSSSSSTASISNFIKRRYVKVKSPKSSSSSRSTKTSFSSSLPILNLDPLSDSEDSTKQLSREISSILSGGESLSSPDLQGADDGEDIAEKVLNIPWFSNLSHNHISLHRKELSRERKQKWVYKSSQGNRFNRLISMCGQKLGTETTIQVFGKLGRETGVKEYNALIGLCVQRVRRSDDEDVALEQIHMAFRLFESMREQGFQIEEDTYGQFLLYLIEMGMEQEFHFFCGVIGKDNPRSLPRLGYYEMLLWIGVNNEEKIQELCKYIVVDYGGDNSALRENYLLALCESDRKKELLQLLEIVDIMKLSSPNSVANIFRSLGRLSLESSAENFLMAFKNCNYEAENISNFISSYVVSVPNLAVDDVISKFKNFHAKLEVTPSSSSYAELITYCSDSLKVHAALDLVDEMCEVGLTLSIEVLHSILHATEASCEFNLVRRIYSVICRQDMTPNNETFRSMISLCVRMKDFEGAYGMLKDLEKMNLTPTANMYNAIMAGYFREKNTYGALMVLRKMELADVKPDSQTFSYLISNCDREEDIIKYYEELKHSGVQVTRQIFMALINAYANCGQFEKAKQVVSDKGIPVKNLNEIKSVLVSALASHGQMSDALDIYEEIKQSGSNLEPKAVISLMEHLQCDGELSRLLQLLKELKDVDYWVDGCCRLILYCVRYKHLSSAVDLLKQLKDVFCNDEMAMEVLFDEVFSQVGESEFTHLQIGLDLLQVIKDELCLSPSRKCLDFLLNACVNAKDLQSSLLIWKEYQAAGLPYNILSFLRMYQVLLASGDHKSAKNLLNKIPKDDIHVRCVIKACQTSYMTSKSAKGKKKNKVKRKG</sequence>
<dbReference type="NCBIfam" id="TIGR00756">
    <property type="entry name" value="PPR"/>
    <property type="match status" value="2"/>
</dbReference>
<proteinExistence type="predicted"/>
<dbReference type="Pfam" id="PF17177">
    <property type="entry name" value="PPR_long"/>
    <property type="match status" value="1"/>
</dbReference>
<accession>A0A8J4RB32</accession>
<evidence type="ECO:0000313" key="4">
    <source>
        <dbReference type="EMBL" id="KAF3960769.1"/>
    </source>
</evidence>
<feature type="repeat" description="PPR" evidence="2">
    <location>
        <begin position="502"/>
        <end position="536"/>
    </location>
</feature>
<evidence type="ECO:0000259" key="3">
    <source>
        <dbReference type="Pfam" id="PF17177"/>
    </source>
</evidence>
<dbReference type="InterPro" id="IPR033443">
    <property type="entry name" value="PROP1-like_PPR_dom"/>
</dbReference>
<dbReference type="InterPro" id="IPR002885">
    <property type="entry name" value="PPR_rpt"/>
</dbReference>
<name>A0A8J4RB32_9ROSI</name>
<comment type="caution">
    <text evidence="4">The sequence shown here is derived from an EMBL/GenBank/DDBJ whole genome shotgun (WGS) entry which is preliminary data.</text>
</comment>
<dbReference type="Pfam" id="PF01535">
    <property type="entry name" value="PPR"/>
    <property type="match status" value="2"/>
</dbReference>
<dbReference type="InterPro" id="IPR011990">
    <property type="entry name" value="TPR-like_helical_dom_sf"/>
</dbReference>
<keyword evidence="5" id="KW-1185">Reference proteome</keyword>
<dbReference type="OrthoDB" id="767661at2759"/>
<feature type="repeat" description="PPR" evidence="2">
    <location>
        <begin position="537"/>
        <end position="571"/>
    </location>
</feature>
<feature type="domain" description="PROP1-like PPR" evidence="3">
    <location>
        <begin position="434"/>
        <end position="579"/>
    </location>
</feature>
<evidence type="ECO:0000256" key="2">
    <source>
        <dbReference type="PROSITE-ProRule" id="PRU00708"/>
    </source>
</evidence>
<dbReference type="PANTHER" id="PTHR47262:SF1">
    <property type="entry name" value="OS02G0132600 PROTEIN"/>
    <property type="match status" value="1"/>
</dbReference>
<dbReference type="AlphaFoldDB" id="A0A8J4RB32"/>
<reference evidence="4" key="1">
    <citation type="submission" date="2020-03" db="EMBL/GenBank/DDBJ databases">
        <title>Castanea mollissima Vanexum genome sequencing.</title>
        <authorList>
            <person name="Staton M."/>
        </authorList>
    </citation>
    <scope>NUCLEOTIDE SEQUENCE</scope>
    <source>
        <tissue evidence="4">Leaf</tissue>
    </source>
</reference>
<dbReference type="PROSITE" id="PS51375">
    <property type="entry name" value="PPR"/>
    <property type="match status" value="2"/>
</dbReference>
<protein>
    <recommendedName>
        <fullName evidence="3">PROP1-like PPR domain-containing protein</fullName>
    </recommendedName>
</protein>
<organism evidence="4 5">
    <name type="scientific">Castanea mollissima</name>
    <name type="common">Chinese chestnut</name>
    <dbReference type="NCBI Taxonomy" id="60419"/>
    <lineage>
        <taxon>Eukaryota</taxon>
        <taxon>Viridiplantae</taxon>
        <taxon>Streptophyta</taxon>
        <taxon>Embryophyta</taxon>
        <taxon>Tracheophyta</taxon>
        <taxon>Spermatophyta</taxon>
        <taxon>Magnoliopsida</taxon>
        <taxon>eudicotyledons</taxon>
        <taxon>Gunneridae</taxon>
        <taxon>Pentapetalae</taxon>
        <taxon>rosids</taxon>
        <taxon>fabids</taxon>
        <taxon>Fagales</taxon>
        <taxon>Fagaceae</taxon>
        <taxon>Castanea</taxon>
    </lineage>
</organism>
<dbReference type="Proteomes" id="UP000737018">
    <property type="component" value="Unassembled WGS sequence"/>
</dbReference>
<dbReference type="EMBL" id="JRKL02002041">
    <property type="protein sequence ID" value="KAF3960769.1"/>
    <property type="molecule type" value="Genomic_DNA"/>
</dbReference>
<dbReference type="PANTHER" id="PTHR47262">
    <property type="entry name" value="OS02G0132600 PROTEIN"/>
    <property type="match status" value="1"/>
</dbReference>
<evidence type="ECO:0000313" key="5">
    <source>
        <dbReference type="Proteomes" id="UP000737018"/>
    </source>
</evidence>